<feature type="region of interest" description="Disordered" evidence="1">
    <location>
        <begin position="45"/>
        <end position="82"/>
    </location>
</feature>
<dbReference type="EMBL" id="HBUE01215831">
    <property type="protein sequence ID" value="CAG6536905.1"/>
    <property type="molecule type" value="Transcribed_RNA"/>
</dbReference>
<feature type="compositionally biased region" description="Pro residues" evidence="1">
    <location>
        <begin position="68"/>
        <end position="79"/>
    </location>
</feature>
<evidence type="ECO:0000313" key="2">
    <source>
        <dbReference type="EMBL" id="CAG6588907.1"/>
    </source>
</evidence>
<accession>A0A8D8P4C4</accession>
<evidence type="ECO:0000256" key="1">
    <source>
        <dbReference type="SAM" id="MobiDB-lite"/>
    </source>
</evidence>
<dbReference type="AlphaFoldDB" id="A0A8D8P4C4"/>
<reference evidence="2" key="1">
    <citation type="submission" date="2021-05" db="EMBL/GenBank/DDBJ databases">
        <authorList>
            <person name="Alioto T."/>
            <person name="Alioto T."/>
            <person name="Gomez Garrido J."/>
        </authorList>
    </citation>
    <scope>NUCLEOTIDE SEQUENCE</scope>
</reference>
<sequence>MVQQRGPFHPGHEWRFCMLPVSWLPWLPVPDGVRLPRRRVQALQGVRLPRSDPSDPVYPQDPALRGTSPPPSTLPPPPSLRSQPCQMVFVDQDGRLVYWCYSNVTSPQHYFTHYTRKERLTIDGRKKAEEQVLYDYSRRDVVQ</sequence>
<proteinExistence type="predicted"/>
<name>A0A8D8P4C4_CULPI</name>
<protein>
    <submittedName>
        <fullName evidence="2">(northern house mosquito) hypothetical protein</fullName>
    </submittedName>
</protein>
<organism evidence="2">
    <name type="scientific">Culex pipiens</name>
    <name type="common">House mosquito</name>
    <dbReference type="NCBI Taxonomy" id="7175"/>
    <lineage>
        <taxon>Eukaryota</taxon>
        <taxon>Metazoa</taxon>
        <taxon>Ecdysozoa</taxon>
        <taxon>Arthropoda</taxon>
        <taxon>Hexapoda</taxon>
        <taxon>Insecta</taxon>
        <taxon>Pterygota</taxon>
        <taxon>Neoptera</taxon>
        <taxon>Endopterygota</taxon>
        <taxon>Diptera</taxon>
        <taxon>Nematocera</taxon>
        <taxon>Culicoidea</taxon>
        <taxon>Culicidae</taxon>
        <taxon>Culicinae</taxon>
        <taxon>Culicini</taxon>
        <taxon>Culex</taxon>
        <taxon>Culex</taxon>
    </lineage>
</organism>
<dbReference type="EMBL" id="HBUE01322396">
    <property type="protein sequence ID" value="CAG6588907.1"/>
    <property type="molecule type" value="Transcribed_RNA"/>
</dbReference>